<feature type="compositionally biased region" description="Low complexity" evidence="1">
    <location>
        <begin position="642"/>
        <end position="661"/>
    </location>
</feature>
<feature type="region of interest" description="Disordered" evidence="1">
    <location>
        <begin position="127"/>
        <end position="185"/>
    </location>
</feature>
<evidence type="ECO:0000313" key="3">
    <source>
        <dbReference type="EMBL" id="KAK7750985.1"/>
    </source>
</evidence>
<dbReference type="SMART" id="SM00027">
    <property type="entry name" value="EH"/>
    <property type="match status" value="1"/>
</dbReference>
<dbReference type="InterPro" id="IPR000261">
    <property type="entry name" value="EH_dom"/>
</dbReference>
<keyword evidence="4" id="KW-1185">Reference proteome</keyword>
<accession>A0AAN9URJ2</accession>
<dbReference type="AlphaFoldDB" id="A0AAN9URJ2"/>
<comment type="caution">
    <text evidence="3">The sequence shown here is derived from an EMBL/GenBank/DDBJ whole genome shotgun (WGS) entry which is preliminary data.</text>
</comment>
<feature type="compositionally biased region" description="Low complexity" evidence="1">
    <location>
        <begin position="15"/>
        <end position="32"/>
    </location>
</feature>
<feature type="compositionally biased region" description="Polar residues" evidence="1">
    <location>
        <begin position="46"/>
        <end position="57"/>
    </location>
</feature>
<dbReference type="Proteomes" id="UP001320420">
    <property type="component" value="Unassembled WGS sequence"/>
</dbReference>
<feature type="region of interest" description="Disordered" evidence="1">
    <location>
        <begin position="1"/>
        <end position="32"/>
    </location>
</feature>
<feature type="compositionally biased region" description="Polar residues" evidence="1">
    <location>
        <begin position="420"/>
        <end position="435"/>
    </location>
</feature>
<proteinExistence type="predicted"/>
<dbReference type="CDD" id="cd00052">
    <property type="entry name" value="EH"/>
    <property type="match status" value="1"/>
</dbReference>
<feature type="compositionally biased region" description="Basic and acidic residues" evidence="1">
    <location>
        <begin position="208"/>
        <end position="223"/>
    </location>
</feature>
<feature type="compositionally biased region" description="Polar residues" evidence="1">
    <location>
        <begin position="460"/>
        <end position="473"/>
    </location>
</feature>
<feature type="compositionally biased region" description="Polar residues" evidence="1">
    <location>
        <begin position="277"/>
        <end position="295"/>
    </location>
</feature>
<feature type="region of interest" description="Disordered" evidence="1">
    <location>
        <begin position="204"/>
        <end position="688"/>
    </location>
</feature>
<gene>
    <name evidence="3" type="primary">IRS4</name>
    <name evidence="3" type="ORF">SLS62_007118</name>
</gene>
<feature type="compositionally biased region" description="Low complexity" evidence="1">
    <location>
        <begin position="224"/>
        <end position="235"/>
    </location>
</feature>
<dbReference type="EMBL" id="JAKJXP020000056">
    <property type="protein sequence ID" value="KAK7750985.1"/>
    <property type="molecule type" value="Genomic_DNA"/>
</dbReference>
<evidence type="ECO:0000256" key="1">
    <source>
        <dbReference type="SAM" id="MobiDB-lite"/>
    </source>
</evidence>
<reference evidence="3 4" key="1">
    <citation type="submission" date="2024-02" db="EMBL/GenBank/DDBJ databases">
        <title>De novo assembly and annotation of 12 fungi associated with fruit tree decline syndrome in Ontario, Canada.</title>
        <authorList>
            <person name="Sulman M."/>
            <person name="Ellouze W."/>
            <person name="Ilyukhin E."/>
        </authorList>
    </citation>
    <scope>NUCLEOTIDE SEQUENCE [LARGE SCALE GENOMIC DNA]</scope>
    <source>
        <strain evidence="3 4">M11/M66-122</strain>
    </source>
</reference>
<feature type="compositionally biased region" description="Basic residues" evidence="1">
    <location>
        <begin position="570"/>
        <end position="596"/>
    </location>
</feature>
<organism evidence="3 4">
    <name type="scientific">Diatrype stigma</name>
    <dbReference type="NCBI Taxonomy" id="117547"/>
    <lineage>
        <taxon>Eukaryota</taxon>
        <taxon>Fungi</taxon>
        <taxon>Dikarya</taxon>
        <taxon>Ascomycota</taxon>
        <taxon>Pezizomycotina</taxon>
        <taxon>Sordariomycetes</taxon>
        <taxon>Xylariomycetidae</taxon>
        <taxon>Xylariales</taxon>
        <taxon>Diatrypaceae</taxon>
        <taxon>Diatrype</taxon>
    </lineage>
</organism>
<sequence length="791" mass="84713">MNRSGTPSHNRPPLNSSASNSSADNNNSNDSAYKAALRGASLAFQNTGSKAQSSVPQARNIDTRALQAATSTAHHYGLSPSRSPPRTKSSTVSRQTTGSSVRSSVGTTSGHEVDQGAVAQGHPAAQFLAPPGKQTAPDAKSPSFIAATLAASRSGSPSPRQPANPHPYQQAVRRQQGGAHSAATSVASLDLAADTAPLPSTNALISMFERKEDDTGPVKDPVKKPVVSNSSNKPPISKPKPKPKPRPVTPPRGADVVKQPIVSPAVLSSPPVRATPGSDSARQPTSEGPGTQRGSTGLKPKKSPPTPPPPRSTTNQVEESPSEKAVLPKRKPRASTPPRSIASANTSILSPQPRRASSKKILSHRSSDEDDTVESRSKVPPVVKPKPQRRASVQHVENSPAPLEESPRPIVLVDEERRPSSSSSNDTFVSAESEPTPQPALPRRPGKVPSTPDPPRVRRSASTQSVPTTAATHPQNRRLLAPPPLPQRQQQQKQQSTGIPLDSLTNAIVAGSLATSRLTPSMSSSTSKKPPSPPPSRRHTPLRMRQTLREPPSSGKGKNKSDDEDSEATRRHKHRHRKKPFGQKGKHAHHEGQRKRWREEITPRERKRYEGVWASNRGYLLVDGKRAGDRAGASQQRTPPNQSQSLGLGSSQSRSLSQTQQPPTRASRDAPPRAVSTEVSNNTSTSSSRDLIITKSYDGDGEGDGDLVANVVVRDLWARSRLPADELAEVWDLVDVRGRGALDRAEFVVGTWLVDQRLRGRKIPRKVSDSVWSSARSGAGVRVRVKGVKGK</sequence>
<evidence type="ECO:0000259" key="2">
    <source>
        <dbReference type="PROSITE" id="PS50031"/>
    </source>
</evidence>
<feature type="compositionally biased region" description="Low complexity" evidence="1">
    <location>
        <begin position="675"/>
        <end position="688"/>
    </location>
</feature>
<evidence type="ECO:0000313" key="4">
    <source>
        <dbReference type="Proteomes" id="UP001320420"/>
    </source>
</evidence>
<protein>
    <submittedName>
        <fullName evidence="3">Increased rDNA silencing protein</fullName>
    </submittedName>
</protein>
<dbReference type="SUPFAM" id="SSF47473">
    <property type="entry name" value="EF-hand"/>
    <property type="match status" value="1"/>
</dbReference>
<feature type="compositionally biased region" description="Low complexity" evidence="1">
    <location>
        <begin position="515"/>
        <end position="529"/>
    </location>
</feature>
<feature type="domain" description="EH" evidence="2">
    <location>
        <begin position="697"/>
        <end position="778"/>
    </location>
</feature>
<dbReference type="InterPro" id="IPR011992">
    <property type="entry name" value="EF-hand-dom_pair"/>
</dbReference>
<feature type="compositionally biased region" description="Basic and acidic residues" evidence="1">
    <location>
        <begin position="597"/>
        <end position="610"/>
    </location>
</feature>
<dbReference type="Gene3D" id="1.10.238.10">
    <property type="entry name" value="EF-hand"/>
    <property type="match status" value="1"/>
</dbReference>
<dbReference type="Pfam" id="PF12763">
    <property type="entry name" value="EH"/>
    <property type="match status" value="1"/>
</dbReference>
<name>A0AAN9URJ2_9PEZI</name>
<feature type="region of interest" description="Disordered" evidence="1">
    <location>
        <begin position="46"/>
        <end position="111"/>
    </location>
</feature>
<dbReference type="PROSITE" id="PS50031">
    <property type="entry name" value="EH"/>
    <property type="match status" value="1"/>
</dbReference>
<feature type="compositionally biased region" description="Low complexity" evidence="1">
    <location>
        <begin position="79"/>
        <end position="110"/>
    </location>
</feature>